<gene>
    <name evidence="1" type="ORF">F969_00441</name>
</gene>
<dbReference type="RefSeq" id="WP_004780544.1">
    <property type="nucleotide sequence ID" value="NZ_KB849397.1"/>
</dbReference>
<sequence>MLPKHCLFIDLLEMKRIQSVSQRQVELRYQQEMNSLSRLCQQKSSYLNRYDQLFRYITLWLLQHGYDLTDYQPHQTLKAVCLSHFPNWDIEEVVRQRHLLKKGLKLNPESDVDQELQQCVNAFQALLQAYEF</sequence>
<evidence type="ECO:0000313" key="1">
    <source>
        <dbReference type="EMBL" id="ENV00574.1"/>
    </source>
</evidence>
<organism evidence="1 2">
    <name type="scientific">Acinetobacter variabilis</name>
    <dbReference type="NCBI Taxonomy" id="70346"/>
    <lineage>
        <taxon>Bacteria</taxon>
        <taxon>Pseudomonadati</taxon>
        <taxon>Pseudomonadota</taxon>
        <taxon>Gammaproteobacteria</taxon>
        <taxon>Moraxellales</taxon>
        <taxon>Moraxellaceae</taxon>
        <taxon>Acinetobacter</taxon>
    </lineage>
</organism>
<dbReference type="AlphaFoldDB" id="N8WUP0"/>
<comment type="caution">
    <text evidence="1">The sequence shown here is derived from an EMBL/GenBank/DDBJ whole genome shotgun (WGS) entry which is preliminary data.</text>
</comment>
<accession>N8WUP0</accession>
<proteinExistence type="predicted"/>
<reference evidence="1 2" key="1">
    <citation type="submission" date="2013-02" db="EMBL/GenBank/DDBJ databases">
        <title>The Genome Sequence of Acinetobacter sp. NIPH 899.</title>
        <authorList>
            <consortium name="The Broad Institute Genome Sequencing Platform"/>
            <consortium name="The Broad Institute Genome Sequencing Center for Infectious Disease"/>
            <person name="Cerqueira G."/>
            <person name="Feldgarden M."/>
            <person name="Courvalin P."/>
            <person name="Perichon B."/>
            <person name="Grillot-Courvalin C."/>
            <person name="Clermont D."/>
            <person name="Rocha E."/>
            <person name="Yoon E.-J."/>
            <person name="Nemec A."/>
            <person name="Walker B."/>
            <person name="Young S.K."/>
            <person name="Zeng Q."/>
            <person name="Gargeya S."/>
            <person name="Fitzgerald M."/>
            <person name="Haas B."/>
            <person name="Abouelleil A."/>
            <person name="Alvarado L."/>
            <person name="Arachchi H.M."/>
            <person name="Berlin A.M."/>
            <person name="Chapman S.B."/>
            <person name="Dewar J."/>
            <person name="Goldberg J."/>
            <person name="Griggs A."/>
            <person name="Gujja S."/>
            <person name="Hansen M."/>
            <person name="Howarth C."/>
            <person name="Imamovic A."/>
            <person name="Larimer J."/>
            <person name="McCowan C."/>
            <person name="Murphy C."/>
            <person name="Neiman D."/>
            <person name="Pearson M."/>
            <person name="Priest M."/>
            <person name="Roberts A."/>
            <person name="Saif S."/>
            <person name="Shea T."/>
            <person name="Sisk P."/>
            <person name="Sykes S."/>
            <person name="Wortman J."/>
            <person name="Nusbaum C."/>
            <person name="Birren B."/>
        </authorList>
    </citation>
    <scope>NUCLEOTIDE SEQUENCE [LARGE SCALE GENOMIC DNA]</scope>
    <source>
        <strain evidence="1 2">NIPH 899</strain>
    </source>
</reference>
<dbReference type="Proteomes" id="UP000013070">
    <property type="component" value="Unassembled WGS sequence"/>
</dbReference>
<dbReference type="PATRIC" id="fig|1217710.3.peg.416"/>
<dbReference type="HOGENOM" id="CLU_1912542_0_0_6"/>
<keyword evidence="2" id="KW-1185">Reference proteome</keyword>
<protein>
    <submittedName>
        <fullName evidence="1">Uncharacterized protein</fullName>
    </submittedName>
</protein>
<dbReference type="EMBL" id="APPE01000027">
    <property type="protein sequence ID" value="ENV00574.1"/>
    <property type="molecule type" value="Genomic_DNA"/>
</dbReference>
<evidence type="ECO:0000313" key="2">
    <source>
        <dbReference type="Proteomes" id="UP000013070"/>
    </source>
</evidence>
<name>N8WUP0_9GAMM</name>